<evidence type="ECO:0000256" key="2">
    <source>
        <dbReference type="ARBA" id="ARBA00022679"/>
    </source>
</evidence>
<dbReference type="InterPro" id="IPR042231">
    <property type="entry name" value="Cho/carn_acyl_trans_2"/>
</dbReference>
<dbReference type="Gene3D" id="3.30.559.70">
    <property type="entry name" value="Choline/Carnitine o-acyltransferase, domain 2"/>
    <property type="match status" value="1"/>
</dbReference>
<dbReference type="PANTHER" id="PTHR22589">
    <property type="entry name" value="CARNITINE O-ACYLTRANSFERASE"/>
    <property type="match status" value="1"/>
</dbReference>
<evidence type="ECO:0000313" key="7">
    <source>
        <dbReference type="EMBL" id="NDV30457.1"/>
    </source>
</evidence>
<dbReference type="Gene3D" id="3.30.559.10">
    <property type="entry name" value="Chloramphenicol acetyltransferase-like domain"/>
    <property type="match status" value="1"/>
</dbReference>
<dbReference type="GO" id="GO:0016746">
    <property type="term" value="F:acyltransferase activity"/>
    <property type="evidence" value="ECO:0007669"/>
    <property type="project" value="UniProtKB-KW"/>
</dbReference>
<sequence length="581" mass="64915">MPRFPIPKLEDTLQRYKDVSKALLSDSEFAQVSKSVDAFAQGSGPELQRLLLELEKEAPYNWMEGFWQSMYLDLRCPMPVNVNPFLILGDDPNIHKNSSQVLKAASLVAAATRFAILARTEQIEPEKAGDSLLCMNGYTQLVGSTRIPLFGRDKYVVCKTSRHVAVLSHGIPYYLEVLDTQGAPIPEPDLIRQLQSILNDSVTRRFSAESLYPVGVLTTENRDVWAGVKQQLGAFSDENSKSLQLIDDALFVVCLDDTAPKDMTDFSKISLYGNARNRYYDKLQIIVTIDGQAALNMEHTGYDGQILARFMLDLYADAIQSKFNMTSTGLPSPKPLLVRTNASLQGAIDKATANWNAFVNVNDLEVLSFTDFGKNKIKNFQIPPDAFFQIAAQIANKRTFGKVVSTYESSSVRNYQHGRTETIRPLTIAARTFVDNFEKTDIPAKKKYELLQQAGKAHQTVVKNSKTGLGVDRHLQGLYWTALQKSKRIYQFELPTFFTDGYYSNYMSNKCSTSNVGGDFQAIKLFGFGAVHEDGVGVGYLVNSDSLVMAITSYSNKAKTWKDNMTKALKDLQALCEEAQR</sequence>
<reference evidence="7" key="1">
    <citation type="journal article" date="2020" name="J. Eukaryot. Microbiol.">
        <title>De novo Sequencing, Assembly and Annotation of the Transcriptome for the Free-Living Testate Amoeba Arcella intermedia.</title>
        <authorList>
            <person name="Ribeiro G.M."/>
            <person name="Porfirio-Sousa A.L."/>
            <person name="Maurer-Alcala X.X."/>
            <person name="Katz L.A."/>
            <person name="Lahr D.J.G."/>
        </authorList>
    </citation>
    <scope>NUCLEOTIDE SEQUENCE</scope>
</reference>
<evidence type="ECO:0000259" key="6">
    <source>
        <dbReference type="Pfam" id="PF00755"/>
    </source>
</evidence>
<dbReference type="PROSITE" id="PS00440">
    <property type="entry name" value="ACYLTRANSF_C_2"/>
    <property type="match status" value="1"/>
</dbReference>
<feature type="domain" description="Choline/carnitine acyltransferase" evidence="6">
    <location>
        <begin position="5"/>
        <end position="570"/>
    </location>
</feature>
<keyword evidence="2 5" id="KW-0808">Transferase</keyword>
<name>A0A6B2L0M0_9EUKA</name>
<accession>A0A6B2L0M0</accession>
<dbReference type="EMBL" id="GIBP01001488">
    <property type="protein sequence ID" value="NDV30457.1"/>
    <property type="molecule type" value="Transcribed_RNA"/>
</dbReference>
<dbReference type="InterPro" id="IPR039551">
    <property type="entry name" value="Cho/carn_acyl_trans"/>
</dbReference>
<dbReference type="SUPFAM" id="SSF52777">
    <property type="entry name" value="CoA-dependent acyltransferases"/>
    <property type="match status" value="2"/>
</dbReference>
<dbReference type="AlphaFoldDB" id="A0A6B2L0M0"/>
<evidence type="ECO:0000256" key="3">
    <source>
        <dbReference type="ARBA" id="ARBA00023315"/>
    </source>
</evidence>
<dbReference type="InterPro" id="IPR000542">
    <property type="entry name" value="Carn_acyl_trans"/>
</dbReference>
<organism evidence="7">
    <name type="scientific">Arcella intermedia</name>
    <dbReference type="NCBI Taxonomy" id="1963864"/>
    <lineage>
        <taxon>Eukaryota</taxon>
        <taxon>Amoebozoa</taxon>
        <taxon>Tubulinea</taxon>
        <taxon>Elardia</taxon>
        <taxon>Arcellinida</taxon>
        <taxon>Sphaerothecina</taxon>
        <taxon>Arcellidae</taxon>
        <taxon>Arcella</taxon>
    </lineage>
</organism>
<evidence type="ECO:0000256" key="1">
    <source>
        <dbReference type="ARBA" id="ARBA00005232"/>
    </source>
</evidence>
<evidence type="ECO:0000256" key="5">
    <source>
        <dbReference type="RuleBase" id="RU003801"/>
    </source>
</evidence>
<dbReference type="InterPro" id="IPR023213">
    <property type="entry name" value="CAT-like_dom_sf"/>
</dbReference>
<evidence type="ECO:0000256" key="4">
    <source>
        <dbReference type="PIRSR" id="PIRSR600542-1"/>
    </source>
</evidence>
<comment type="similarity">
    <text evidence="1 5">Belongs to the carnitine/choline acetyltransferase family.</text>
</comment>
<dbReference type="Pfam" id="PF00755">
    <property type="entry name" value="Carn_acyltransf"/>
    <property type="match status" value="1"/>
</dbReference>
<feature type="active site" description="Proton acceptor" evidence="4">
    <location>
        <position position="299"/>
    </location>
</feature>
<protein>
    <recommendedName>
        <fullName evidence="6">Choline/carnitine acyltransferase domain-containing protein</fullName>
    </recommendedName>
</protein>
<keyword evidence="3 5" id="KW-0012">Acyltransferase</keyword>
<proteinExistence type="inferred from homology"/>